<sequence>MLRPRDAGLQPELLAVGIEIRTQRVESVLASFRWR</sequence>
<dbReference type="GO" id="GO:0032259">
    <property type="term" value="P:methylation"/>
    <property type="evidence" value="ECO:0007669"/>
    <property type="project" value="UniProtKB-KW"/>
</dbReference>
<keyword evidence="1" id="KW-0808">Transferase</keyword>
<keyword evidence="1" id="KW-0489">Methyltransferase</keyword>
<dbReference type="EMBL" id="JAFBBZ010000001">
    <property type="protein sequence ID" value="MBM7509177.1"/>
    <property type="molecule type" value="Genomic_DNA"/>
</dbReference>
<organism evidence="1 2">
    <name type="scientific">Nocardioides salarius</name>
    <dbReference type="NCBI Taxonomy" id="374513"/>
    <lineage>
        <taxon>Bacteria</taxon>
        <taxon>Bacillati</taxon>
        <taxon>Actinomycetota</taxon>
        <taxon>Actinomycetes</taxon>
        <taxon>Propionibacteriales</taxon>
        <taxon>Nocardioidaceae</taxon>
        <taxon>Nocardioides</taxon>
    </lineage>
</organism>
<accession>A0ABS2MDH8</accession>
<gene>
    <name evidence="1" type="ORF">JOE61_002991</name>
</gene>
<reference evidence="1 2" key="1">
    <citation type="submission" date="2021-01" db="EMBL/GenBank/DDBJ databases">
        <title>Sequencing the genomes of 1000 actinobacteria strains.</title>
        <authorList>
            <person name="Klenk H.-P."/>
        </authorList>
    </citation>
    <scope>NUCLEOTIDE SEQUENCE [LARGE SCALE GENOMIC DNA]</scope>
    <source>
        <strain evidence="1 2">DSM 18239</strain>
    </source>
</reference>
<keyword evidence="2" id="KW-1185">Reference proteome</keyword>
<dbReference type="GO" id="GO:0008168">
    <property type="term" value="F:methyltransferase activity"/>
    <property type="evidence" value="ECO:0007669"/>
    <property type="project" value="UniProtKB-KW"/>
</dbReference>
<name>A0ABS2MDH8_9ACTN</name>
<proteinExistence type="predicted"/>
<comment type="caution">
    <text evidence="1">The sequence shown here is derived from an EMBL/GenBank/DDBJ whole genome shotgun (WGS) entry which is preliminary data.</text>
</comment>
<dbReference type="Proteomes" id="UP000732378">
    <property type="component" value="Unassembled WGS sequence"/>
</dbReference>
<evidence type="ECO:0000313" key="2">
    <source>
        <dbReference type="Proteomes" id="UP000732378"/>
    </source>
</evidence>
<evidence type="ECO:0000313" key="1">
    <source>
        <dbReference type="EMBL" id="MBM7509177.1"/>
    </source>
</evidence>
<protein>
    <submittedName>
        <fullName evidence="1">tRNA G46 methylase TrmB</fullName>
    </submittedName>
</protein>